<dbReference type="EMBL" id="JAAIUW010000013">
    <property type="protein sequence ID" value="KAF7802297.1"/>
    <property type="molecule type" value="Genomic_DNA"/>
</dbReference>
<dbReference type="AlphaFoldDB" id="A0A834VYR6"/>
<proteinExistence type="predicted"/>
<organism evidence="1 2">
    <name type="scientific">Senna tora</name>
    <dbReference type="NCBI Taxonomy" id="362788"/>
    <lineage>
        <taxon>Eukaryota</taxon>
        <taxon>Viridiplantae</taxon>
        <taxon>Streptophyta</taxon>
        <taxon>Embryophyta</taxon>
        <taxon>Tracheophyta</taxon>
        <taxon>Spermatophyta</taxon>
        <taxon>Magnoliopsida</taxon>
        <taxon>eudicotyledons</taxon>
        <taxon>Gunneridae</taxon>
        <taxon>Pentapetalae</taxon>
        <taxon>rosids</taxon>
        <taxon>fabids</taxon>
        <taxon>Fabales</taxon>
        <taxon>Fabaceae</taxon>
        <taxon>Caesalpinioideae</taxon>
        <taxon>Cassia clade</taxon>
        <taxon>Senna</taxon>
    </lineage>
</organism>
<sequence>MAWDERGSCLNIFQTTNHDQISETFWKYEAKAMMRNGFDVRIGVVMASKERRSCLNIFRVRIVFAKPSGFDVRIGVVMGWEERGSCLNIFRTRNRGPILETFMKYETKAMLRDEIVRIALYLGNRMDLMLELESSWHGKSMDLVLTYSSRQIAIGSQKRSRNTNQKTCCSSE</sequence>
<dbReference type="Proteomes" id="UP000634136">
    <property type="component" value="Unassembled WGS sequence"/>
</dbReference>
<evidence type="ECO:0000313" key="2">
    <source>
        <dbReference type="Proteomes" id="UP000634136"/>
    </source>
</evidence>
<keyword evidence="2" id="KW-1185">Reference proteome</keyword>
<evidence type="ECO:0000313" key="1">
    <source>
        <dbReference type="EMBL" id="KAF7802297.1"/>
    </source>
</evidence>
<gene>
    <name evidence="1" type="ORF">G2W53_041408</name>
</gene>
<protein>
    <submittedName>
        <fullName evidence="1">Uncharacterized protein</fullName>
    </submittedName>
</protein>
<accession>A0A834VYR6</accession>
<name>A0A834VYR6_9FABA</name>
<reference evidence="1" key="1">
    <citation type="submission" date="2020-09" db="EMBL/GenBank/DDBJ databases">
        <title>Genome-Enabled Discovery of Anthraquinone Biosynthesis in Senna tora.</title>
        <authorList>
            <person name="Kang S.-H."/>
            <person name="Pandey R.P."/>
            <person name="Lee C.-M."/>
            <person name="Sim J.-S."/>
            <person name="Jeong J.-T."/>
            <person name="Choi B.-S."/>
            <person name="Jung M."/>
            <person name="Ginzburg D."/>
            <person name="Zhao K."/>
            <person name="Won S.Y."/>
            <person name="Oh T.-J."/>
            <person name="Yu Y."/>
            <person name="Kim N.-H."/>
            <person name="Lee O.R."/>
            <person name="Lee T.-H."/>
            <person name="Bashyal P."/>
            <person name="Kim T.-S."/>
            <person name="Lee W.-H."/>
            <person name="Kawkins C."/>
            <person name="Kim C.-K."/>
            <person name="Kim J.S."/>
            <person name="Ahn B.O."/>
            <person name="Rhee S.Y."/>
            <person name="Sohng J.K."/>
        </authorList>
    </citation>
    <scope>NUCLEOTIDE SEQUENCE</scope>
    <source>
        <tissue evidence="1">Leaf</tissue>
    </source>
</reference>
<comment type="caution">
    <text evidence="1">The sequence shown here is derived from an EMBL/GenBank/DDBJ whole genome shotgun (WGS) entry which is preliminary data.</text>
</comment>